<evidence type="ECO:0000313" key="4">
    <source>
        <dbReference type="EMBL" id="AFM00982.1"/>
    </source>
</evidence>
<evidence type="ECO:0000259" key="3">
    <source>
        <dbReference type="PROSITE" id="PS51462"/>
    </source>
</evidence>
<evidence type="ECO:0000256" key="1">
    <source>
        <dbReference type="ARBA" id="ARBA00005582"/>
    </source>
</evidence>
<organism evidence="4 5">
    <name type="scientific">Desulfitobacterium dehalogenans (strain ATCC 51507 / DSM 9161 / JW/IU-DC1)</name>
    <dbReference type="NCBI Taxonomy" id="756499"/>
    <lineage>
        <taxon>Bacteria</taxon>
        <taxon>Bacillati</taxon>
        <taxon>Bacillota</taxon>
        <taxon>Clostridia</taxon>
        <taxon>Eubacteriales</taxon>
        <taxon>Desulfitobacteriaceae</taxon>
        <taxon>Desulfitobacterium</taxon>
    </lineage>
</organism>
<proteinExistence type="inferred from homology"/>
<dbReference type="RefSeq" id="WP_014794462.1">
    <property type="nucleotide sequence ID" value="NC_018017.1"/>
</dbReference>
<dbReference type="Pfam" id="PF00293">
    <property type="entry name" value="NUDIX"/>
    <property type="match status" value="1"/>
</dbReference>
<dbReference type="STRING" id="756499.Desde_2665"/>
<gene>
    <name evidence="4" type="ordered locus">Desde_2665</name>
</gene>
<dbReference type="OrthoDB" id="9786032at2"/>
<dbReference type="Proteomes" id="UP000006053">
    <property type="component" value="Chromosome"/>
</dbReference>
<dbReference type="PANTHER" id="PTHR43736:SF1">
    <property type="entry name" value="DIHYDRONEOPTERIN TRIPHOSPHATE DIPHOSPHATASE"/>
    <property type="match status" value="1"/>
</dbReference>
<evidence type="ECO:0000313" key="5">
    <source>
        <dbReference type="Proteomes" id="UP000006053"/>
    </source>
</evidence>
<dbReference type="InterPro" id="IPR015797">
    <property type="entry name" value="NUDIX_hydrolase-like_dom_sf"/>
</dbReference>
<keyword evidence="5" id="KW-1185">Reference proteome</keyword>
<dbReference type="KEGG" id="ddh:Desde_2665"/>
<protein>
    <submittedName>
        <fullName evidence="4">ADP-ribose pyrophosphatase</fullName>
    </submittedName>
</protein>
<feature type="domain" description="Nudix hydrolase" evidence="3">
    <location>
        <begin position="4"/>
        <end position="154"/>
    </location>
</feature>
<keyword evidence="2" id="KW-0378">Hydrolase</keyword>
<dbReference type="eggNOG" id="COG0494">
    <property type="taxonomic scope" value="Bacteria"/>
</dbReference>
<sequence>MEAFAKPAVAGIIEKEIDEKSYILIQNRCKESAPNEEGLIEIPAGRVREYENVYDCLRREIYEETGLEVTSIVGEDESTVLELHGQRIVNYTPFASSQCIDGNYPLIVQAFICRVKGVPLHESEESKNIRWISINELGKLLTIEPEKFYPMQVATIKKYLRSKMII</sequence>
<name>I4AAJ7_DESDJ</name>
<dbReference type="GO" id="GO:0016787">
    <property type="term" value="F:hydrolase activity"/>
    <property type="evidence" value="ECO:0007669"/>
    <property type="project" value="UniProtKB-KW"/>
</dbReference>
<dbReference type="CDD" id="cd02883">
    <property type="entry name" value="NUDIX_Hydrolase"/>
    <property type="match status" value="1"/>
</dbReference>
<dbReference type="SUPFAM" id="SSF55811">
    <property type="entry name" value="Nudix"/>
    <property type="match status" value="1"/>
</dbReference>
<dbReference type="PROSITE" id="PS00893">
    <property type="entry name" value="NUDIX_BOX"/>
    <property type="match status" value="1"/>
</dbReference>
<reference evidence="4 5" key="2">
    <citation type="journal article" date="2015" name="J. Bacteriol.">
        <title>Genomic, proteomic, and biochemical analysis of the organohalide respiratory pathway in Desulfitobacterium dehalogenans.</title>
        <authorList>
            <person name="Kruse T."/>
            <person name="van de Pas B.A."/>
            <person name="Atteia A."/>
            <person name="Krab K."/>
            <person name="Hagen W.R."/>
            <person name="Goodwin L."/>
            <person name="Chain P."/>
            <person name="Boeren S."/>
            <person name="Maphosa F."/>
            <person name="Schraa G."/>
            <person name="de Vos W.M."/>
            <person name="van der Oost J."/>
            <person name="Smidt H."/>
            <person name="Stams A.J."/>
        </authorList>
    </citation>
    <scope>NUCLEOTIDE SEQUENCE [LARGE SCALE GENOMIC DNA]</scope>
    <source>
        <strain evidence="5">ATCC 51507 / DSM 9161 / JW/IU-DC1</strain>
    </source>
</reference>
<dbReference type="EMBL" id="CP003348">
    <property type="protein sequence ID" value="AFM00982.1"/>
    <property type="molecule type" value="Genomic_DNA"/>
</dbReference>
<comment type="similarity">
    <text evidence="1">Belongs to the Nudix hydrolase family.</text>
</comment>
<dbReference type="InterPro" id="IPR000086">
    <property type="entry name" value="NUDIX_hydrolase_dom"/>
</dbReference>
<dbReference type="Gene3D" id="3.90.79.10">
    <property type="entry name" value="Nucleoside Triphosphate Pyrophosphohydrolase"/>
    <property type="match status" value="1"/>
</dbReference>
<dbReference type="AlphaFoldDB" id="I4AAJ7"/>
<dbReference type="PROSITE" id="PS51462">
    <property type="entry name" value="NUDIX"/>
    <property type="match status" value="1"/>
</dbReference>
<dbReference type="PANTHER" id="PTHR43736">
    <property type="entry name" value="ADP-RIBOSE PYROPHOSPHATASE"/>
    <property type="match status" value="1"/>
</dbReference>
<reference evidence="5" key="1">
    <citation type="submission" date="2012-06" db="EMBL/GenBank/DDBJ databases">
        <title>Complete sequence of Desulfitobacterium dehalogenans ATCC 51507.</title>
        <authorList>
            <person name="Lucas S."/>
            <person name="Han J."/>
            <person name="Lapidus A."/>
            <person name="Cheng J.-F."/>
            <person name="Goodwin L."/>
            <person name="Pitluck S."/>
            <person name="Peters L."/>
            <person name="Ovchinnikova G."/>
            <person name="Teshima H."/>
            <person name="Detter J.C."/>
            <person name="Han C."/>
            <person name="Tapia R."/>
            <person name="Land M."/>
            <person name="Hauser L."/>
            <person name="Kyrpides N."/>
            <person name="Ivanova N."/>
            <person name="Pagani I."/>
            <person name="Kruse T."/>
            <person name="de Vos W.M."/>
            <person name="Smidt H."/>
            <person name="Woyke T."/>
        </authorList>
    </citation>
    <scope>NUCLEOTIDE SEQUENCE [LARGE SCALE GENOMIC DNA]</scope>
    <source>
        <strain evidence="5">ATCC 51507 / DSM 9161 / JW/IU-DC1</strain>
    </source>
</reference>
<accession>I4AAJ7</accession>
<dbReference type="InterPro" id="IPR020084">
    <property type="entry name" value="NUDIX_hydrolase_CS"/>
</dbReference>
<dbReference type="HOGENOM" id="CLU_136670_0_0_9"/>
<evidence type="ECO:0000256" key="2">
    <source>
        <dbReference type="ARBA" id="ARBA00022801"/>
    </source>
</evidence>